<accession>A0AAV7WZH2</accession>
<organism evidence="2 3">
    <name type="scientific">Pleurodeles waltl</name>
    <name type="common">Iberian ribbed newt</name>
    <dbReference type="NCBI Taxonomy" id="8319"/>
    <lineage>
        <taxon>Eukaryota</taxon>
        <taxon>Metazoa</taxon>
        <taxon>Chordata</taxon>
        <taxon>Craniata</taxon>
        <taxon>Vertebrata</taxon>
        <taxon>Euteleostomi</taxon>
        <taxon>Amphibia</taxon>
        <taxon>Batrachia</taxon>
        <taxon>Caudata</taxon>
        <taxon>Salamandroidea</taxon>
        <taxon>Salamandridae</taxon>
        <taxon>Pleurodelinae</taxon>
        <taxon>Pleurodeles</taxon>
    </lineage>
</organism>
<gene>
    <name evidence="2" type="ORF">NDU88_005425</name>
</gene>
<dbReference type="EMBL" id="JANPWB010000001">
    <property type="protein sequence ID" value="KAJ1217838.1"/>
    <property type="molecule type" value="Genomic_DNA"/>
</dbReference>
<comment type="caution">
    <text evidence="2">The sequence shown here is derived from an EMBL/GenBank/DDBJ whole genome shotgun (WGS) entry which is preliminary data.</text>
</comment>
<feature type="compositionally biased region" description="Polar residues" evidence="1">
    <location>
        <begin position="1"/>
        <end position="10"/>
    </location>
</feature>
<protein>
    <submittedName>
        <fullName evidence="2">Uncharacterized protein</fullName>
    </submittedName>
</protein>
<evidence type="ECO:0000256" key="1">
    <source>
        <dbReference type="SAM" id="MobiDB-lite"/>
    </source>
</evidence>
<reference evidence="2" key="1">
    <citation type="journal article" date="2022" name="bioRxiv">
        <title>Sequencing and chromosome-scale assembly of the giantPleurodeles waltlgenome.</title>
        <authorList>
            <person name="Brown T."/>
            <person name="Elewa A."/>
            <person name="Iarovenko S."/>
            <person name="Subramanian E."/>
            <person name="Araus A.J."/>
            <person name="Petzold A."/>
            <person name="Susuki M."/>
            <person name="Suzuki K.-i.T."/>
            <person name="Hayashi T."/>
            <person name="Toyoda A."/>
            <person name="Oliveira C."/>
            <person name="Osipova E."/>
            <person name="Leigh N.D."/>
            <person name="Simon A."/>
            <person name="Yun M.H."/>
        </authorList>
    </citation>
    <scope>NUCLEOTIDE SEQUENCE</scope>
    <source>
        <strain evidence="2">20211129_DDA</strain>
        <tissue evidence="2">Liver</tissue>
    </source>
</reference>
<evidence type="ECO:0000313" key="2">
    <source>
        <dbReference type="EMBL" id="KAJ1217838.1"/>
    </source>
</evidence>
<sequence>MTSEPGTRTVRSAHSRGRGSREGKSRDCRQRGQRRRRERQQPTPWGKRTRERSRDPTEGQDSPGKLELGRQVLLDE</sequence>
<dbReference type="AlphaFoldDB" id="A0AAV7WZH2"/>
<dbReference type="Proteomes" id="UP001066276">
    <property type="component" value="Chromosome 1_1"/>
</dbReference>
<name>A0AAV7WZH2_PLEWA</name>
<feature type="region of interest" description="Disordered" evidence="1">
    <location>
        <begin position="1"/>
        <end position="76"/>
    </location>
</feature>
<proteinExistence type="predicted"/>
<feature type="compositionally biased region" description="Basic and acidic residues" evidence="1">
    <location>
        <begin position="19"/>
        <end position="30"/>
    </location>
</feature>
<evidence type="ECO:0000313" key="3">
    <source>
        <dbReference type="Proteomes" id="UP001066276"/>
    </source>
</evidence>
<keyword evidence="3" id="KW-1185">Reference proteome</keyword>